<proteinExistence type="predicted"/>
<comment type="caution">
    <text evidence="3">The sequence shown here is derived from an EMBL/GenBank/DDBJ whole genome shotgun (WGS) entry which is preliminary data.</text>
</comment>
<name>A0AAE8MBM1_9HYPO</name>
<dbReference type="Gene3D" id="3.90.79.10">
    <property type="entry name" value="Nucleoside Triphosphate Pyrophosphohydrolase"/>
    <property type="match status" value="1"/>
</dbReference>
<dbReference type="InterPro" id="IPR008927">
    <property type="entry name" value="6-PGluconate_DH-like_C_sf"/>
</dbReference>
<evidence type="ECO:0000256" key="1">
    <source>
        <dbReference type="ARBA" id="ARBA00022801"/>
    </source>
</evidence>
<dbReference type="Gene3D" id="3.40.50.720">
    <property type="entry name" value="NAD(P)-binding Rossmann-like Domain"/>
    <property type="match status" value="1"/>
</dbReference>
<dbReference type="GO" id="GO:0016628">
    <property type="term" value="F:oxidoreductase activity, acting on the CH-CH group of donors, NAD or NADP as acceptor"/>
    <property type="evidence" value="ECO:0007669"/>
    <property type="project" value="InterPro"/>
</dbReference>
<dbReference type="InterPro" id="IPR015797">
    <property type="entry name" value="NUDIX_hydrolase-like_dom_sf"/>
</dbReference>
<dbReference type="EMBL" id="ONZP01000254">
    <property type="protein sequence ID" value="SPJ79157.1"/>
    <property type="molecule type" value="Genomic_DNA"/>
</dbReference>
<dbReference type="InterPro" id="IPR036220">
    <property type="entry name" value="UDP-Glc/GDP-Man_DH_C_sf"/>
</dbReference>
<dbReference type="SUPFAM" id="SSF52413">
    <property type="entry name" value="UDP-glucose/GDP-mannose dehydrogenase C-terminal domain"/>
    <property type="match status" value="1"/>
</dbReference>
<dbReference type="InterPro" id="IPR020476">
    <property type="entry name" value="Nudix_hydrolase"/>
</dbReference>
<reference evidence="3" key="1">
    <citation type="submission" date="2018-03" db="EMBL/GenBank/DDBJ databases">
        <authorList>
            <person name="Guldener U."/>
        </authorList>
    </citation>
    <scope>NUCLEOTIDE SEQUENCE</scope>
</reference>
<sequence length="514" mass="56511">MSPDLCVIESTLIPGQTDSLGRIYGLPIGVATRRDWFTASENNLENCFRIYSGISDDISEKMESVLSITCRRLCCATSCSVVELTKCLDNGIFHSMAMYASQVASAYPHTNVAESFKLAATHWRLGNHVYFPSIGTGGPCVPLANKYLLLGARHPETLSIATDAVRYDSYSPSKVAARIKKQLGPSDRVAVLGICYRGDIRVHTESPHLKLAHELIRLGVEVGVHDPYYKEEELCVITGGTAFGFPDDLGRFQFVYVGANHEAYTKKPSSILAHLIPGQVILDNQGIWEALADDARSLGISYSRVGGPNWITTELEGEENGQGSISGKDPEQSQNTVYENKWFRIRTVTDTIFSPDPYFVLDRPDSTIIIPVSTSYRFLLQKQYRPHVARQSWEFPMGSIDAGETPKEAAHRELLEETGLSCSNTQPLATFYPIPGLASQRAHIFLAHITDEELDAKHSPNLREGILAFQVVTAQILRSLIASNEIFDGFTLAALSLFNAASTGTESGSLSNII</sequence>
<accession>A0AAE8MBM1</accession>
<gene>
    <name evidence="3" type="ORF">FTOL_07548</name>
</gene>
<dbReference type="Proteomes" id="UP001187734">
    <property type="component" value="Unassembled WGS sequence"/>
</dbReference>
<organism evidence="3 4">
    <name type="scientific">Fusarium torulosum</name>
    <dbReference type="NCBI Taxonomy" id="33205"/>
    <lineage>
        <taxon>Eukaryota</taxon>
        <taxon>Fungi</taxon>
        <taxon>Dikarya</taxon>
        <taxon>Ascomycota</taxon>
        <taxon>Pezizomycotina</taxon>
        <taxon>Sordariomycetes</taxon>
        <taxon>Hypocreomycetidae</taxon>
        <taxon>Hypocreales</taxon>
        <taxon>Nectriaceae</taxon>
        <taxon>Fusarium</taxon>
    </lineage>
</organism>
<dbReference type="PRINTS" id="PR00502">
    <property type="entry name" value="NUDIXFAMILY"/>
</dbReference>
<dbReference type="GO" id="GO:0016616">
    <property type="term" value="F:oxidoreductase activity, acting on the CH-OH group of donors, NAD or NADP as acceptor"/>
    <property type="evidence" value="ECO:0007669"/>
    <property type="project" value="InterPro"/>
</dbReference>
<dbReference type="SUPFAM" id="SSF55811">
    <property type="entry name" value="Nudix"/>
    <property type="match status" value="1"/>
</dbReference>
<dbReference type="GO" id="GO:0000271">
    <property type="term" value="P:polysaccharide biosynthetic process"/>
    <property type="evidence" value="ECO:0007669"/>
    <property type="project" value="InterPro"/>
</dbReference>
<evidence type="ECO:0000259" key="2">
    <source>
        <dbReference type="PROSITE" id="PS51462"/>
    </source>
</evidence>
<evidence type="ECO:0000313" key="4">
    <source>
        <dbReference type="Proteomes" id="UP001187734"/>
    </source>
</evidence>
<dbReference type="Pfam" id="PF00293">
    <property type="entry name" value="NUDIX"/>
    <property type="match status" value="1"/>
</dbReference>
<dbReference type="GO" id="GO:0051287">
    <property type="term" value="F:NAD binding"/>
    <property type="evidence" value="ECO:0007669"/>
    <property type="project" value="InterPro"/>
</dbReference>
<dbReference type="InterPro" id="IPR020084">
    <property type="entry name" value="NUDIX_hydrolase_CS"/>
</dbReference>
<dbReference type="PANTHER" id="PTHR43491">
    <property type="entry name" value="UDP-N-ACETYL-D-MANNOSAMINE DEHYDROGENASE"/>
    <property type="match status" value="1"/>
</dbReference>
<dbReference type="InterPro" id="IPR028359">
    <property type="entry name" value="UDP_ManNAc/GlcNAc_DH"/>
</dbReference>
<dbReference type="Pfam" id="PF03720">
    <property type="entry name" value="UDPG_MGDP_dh_C"/>
    <property type="match status" value="1"/>
</dbReference>
<feature type="domain" description="Nudix hydrolase" evidence="2">
    <location>
        <begin position="362"/>
        <end position="494"/>
    </location>
</feature>
<evidence type="ECO:0000313" key="3">
    <source>
        <dbReference type="EMBL" id="SPJ79157.1"/>
    </source>
</evidence>
<dbReference type="PANTHER" id="PTHR43491:SF1">
    <property type="entry name" value="UDP-N-ACETYL-D-MANNOSAMINE DEHYDROGENASE"/>
    <property type="match status" value="1"/>
</dbReference>
<keyword evidence="4" id="KW-1185">Reference proteome</keyword>
<dbReference type="PROSITE" id="PS00893">
    <property type="entry name" value="NUDIX_BOX"/>
    <property type="match status" value="1"/>
</dbReference>
<dbReference type="InterPro" id="IPR000086">
    <property type="entry name" value="NUDIX_hydrolase_dom"/>
</dbReference>
<dbReference type="PROSITE" id="PS51462">
    <property type="entry name" value="NUDIX"/>
    <property type="match status" value="1"/>
</dbReference>
<dbReference type="InterPro" id="IPR014027">
    <property type="entry name" value="UDP-Glc/GDP-Man_DH_C"/>
</dbReference>
<dbReference type="SUPFAM" id="SSF48179">
    <property type="entry name" value="6-phosphogluconate dehydrogenase C-terminal domain-like"/>
    <property type="match status" value="1"/>
</dbReference>
<keyword evidence="1" id="KW-0378">Hydrolase</keyword>
<dbReference type="AlphaFoldDB" id="A0AAE8MBM1"/>
<protein>
    <recommendedName>
        <fullName evidence="2">Nudix hydrolase domain-containing protein</fullName>
    </recommendedName>
</protein>
<dbReference type="CDD" id="cd03424">
    <property type="entry name" value="NUDIX_ADPRase_Nudt5_UGPPase_Nudt14"/>
    <property type="match status" value="1"/>
</dbReference>
<dbReference type="GO" id="GO:0016787">
    <property type="term" value="F:hydrolase activity"/>
    <property type="evidence" value="ECO:0007669"/>
    <property type="project" value="UniProtKB-KW"/>
</dbReference>